<dbReference type="Gene3D" id="3.40.50.1400">
    <property type="match status" value="3"/>
</dbReference>
<comment type="caution">
    <text evidence="9">The sequence shown here is derived from an EMBL/GenBank/DDBJ whole genome shotgun (WGS) entry which is preliminary data.</text>
</comment>
<dbReference type="EC" id="4.98.1.1" evidence="7"/>
<dbReference type="HAMAP" id="MF_00323">
    <property type="entry name" value="Ferrochelatase"/>
    <property type="match status" value="1"/>
</dbReference>
<dbReference type="Pfam" id="PF00762">
    <property type="entry name" value="Ferrochelatase"/>
    <property type="match status" value="1"/>
</dbReference>
<keyword evidence="5 7" id="KW-0627">Porphyrin biosynthesis</keyword>
<dbReference type="InterPro" id="IPR001015">
    <property type="entry name" value="Ferrochelatase"/>
</dbReference>
<evidence type="ECO:0000256" key="2">
    <source>
        <dbReference type="ARBA" id="ARBA00023004"/>
    </source>
</evidence>
<dbReference type="NCBIfam" id="TIGR00109">
    <property type="entry name" value="hemH"/>
    <property type="match status" value="1"/>
</dbReference>
<evidence type="ECO:0000256" key="6">
    <source>
        <dbReference type="ARBA" id="ARBA00024536"/>
    </source>
</evidence>
<gene>
    <name evidence="7 9" type="primary">hemH</name>
    <name evidence="9" type="ORF">QQ008_23515</name>
</gene>
<evidence type="ECO:0000256" key="1">
    <source>
        <dbReference type="ARBA" id="ARBA00007718"/>
    </source>
</evidence>
<name>A0ABT8KUB9_9BACT</name>
<keyword evidence="7" id="KW-0479">Metal-binding</keyword>
<evidence type="ECO:0000313" key="9">
    <source>
        <dbReference type="EMBL" id="MDN5204381.1"/>
    </source>
</evidence>
<dbReference type="RefSeq" id="WP_346754404.1">
    <property type="nucleotide sequence ID" value="NZ_JAUJEA010000011.1"/>
</dbReference>
<comment type="pathway">
    <text evidence="7">Porphyrin-containing compound metabolism; protoheme biosynthesis; protoheme from protoporphyrin-IX: step 1/1.</text>
</comment>
<comment type="catalytic activity">
    <reaction evidence="7">
        <text>heme b + 2 H(+) = protoporphyrin IX + Fe(2+)</text>
        <dbReference type="Rhea" id="RHEA:22584"/>
        <dbReference type="ChEBI" id="CHEBI:15378"/>
        <dbReference type="ChEBI" id="CHEBI:29033"/>
        <dbReference type="ChEBI" id="CHEBI:57306"/>
        <dbReference type="ChEBI" id="CHEBI:60344"/>
        <dbReference type="EC" id="4.98.1.1"/>
    </reaction>
</comment>
<dbReference type="EMBL" id="JAUJEA010000011">
    <property type="protein sequence ID" value="MDN5204381.1"/>
    <property type="molecule type" value="Genomic_DNA"/>
</dbReference>
<dbReference type="PANTHER" id="PTHR11108:SF1">
    <property type="entry name" value="FERROCHELATASE, MITOCHONDRIAL"/>
    <property type="match status" value="1"/>
</dbReference>
<keyword evidence="7" id="KW-0963">Cytoplasm</keyword>
<proteinExistence type="inferred from homology"/>
<keyword evidence="3 7" id="KW-0350">Heme biosynthesis</keyword>
<dbReference type="CDD" id="cd03411">
    <property type="entry name" value="Ferrochelatase_N"/>
    <property type="match status" value="1"/>
</dbReference>
<evidence type="ECO:0000313" key="10">
    <source>
        <dbReference type="Proteomes" id="UP001172082"/>
    </source>
</evidence>
<feature type="binding site" evidence="7">
    <location>
        <position position="196"/>
    </location>
    <ligand>
        <name>Fe(2+)</name>
        <dbReference type="ChEBI" id="CHEBI:29033"/>
    </ligand>
</feature>
<dbReference type="InterPro" id="IPR033659">
    <property type="entry name" value="Ferrochelatase_N"/>
</dbReference>
<comment type="catalytic activity">
    <reaction evidence="6">
        <text>Fe-coproporphyrin III + 2 H(+) = coproporphyrin III + Fe(2+)</text>
        <dbReference type="Rhea" id="RHEA:49572"/>
        <dbReference type="ChEBI" id="CHEBI:15378"/>
        <dbReference type="ChEBI" id="CHEBI:29033"/>
        <dbReference type="ChEBI" id="CHEBI:68438"/>
        <dbReference type="ChEBI" id="CHEBI:131725"/>
        <dbReference type="EC" id="4.99.1.9"/>
    </reaction>
    <physiologicalReaction direction="right-to-left" evidence="6">
        <dbReference type="Rhea" id="RHEA:49574"/>
    </physiologicalReaction>
</comment>
<evidence type="ECO:0000256" key="4">
    <source>
        <dbReference type="ARBA" id="ARBA00023239"/>
    </source>
</evidence>
<reference evidence="9" key="1">
    <citation type="submission" date="2023-06" db="EMBL/GenBank/DDBJ databases">
        <title>Genomic of Parafulvivirga corallium.</title>
        <authorList>
            <person name="Wang G."/>
        </authorList>
    </citation>
    <scope>NUCLEOTIDE SEQUENCE</scope>
    <source>
        <strain evidence="9">BMA10</strain>
    </source>
</reference>
<feature type="binding site" evidence="7">
    <location>
        <position position="298"/>
    </location>
    <ligand>
        <name>Fe(2+)</name>
        <dbReference type="ChEBI" id="CHEBI:29033"/>
    </ligand>
</feature>
<comment type="similarity">
    <text evidence="1 7 8">Belongs to the ferrochelatase family.</text>
</comment>
<protein>
    <recommendedName>
        <fullName evidence="7">Ferrochelatase</fullName>
        <ecNumber evidence="7">4.98.1.1</ecNumber>
    </recommendedName>
    <alternativeName>
        <fullName evidence="7">Heme synthase</fullName>
    </alternativeName>
    <alternativeName>
        <fullName evidence="7">Protoheme ferro-lyase</fullName>
    </alternativeName>
</protein>
<dbReference type="PANTHER" id="PTHR11108">
    <property type="entry name" value="FERROCHELATASE"/>
    <property type="match status" value="1"/>
</dbReference>
<dbReference type="CDD" id="cd00419">
    <property type="entry name" value="Ferrochelatase_C"/>
    <property type="match status" value="1"/>
</dbReference>
<keyword evidence="4 7" id="KW-0456">Lyase</keyword>
<comment type="function">
    <text evidence="7">Catalyzes the ferrous insertion into protoporphyrin IX.</text>
</comment>
<evidence type="ECO:0000256" key="8">
    <source>
        <dbReference type="RuleBase" id="RU004185"/>
    </source>
</evidence>
<comment type="subcellular location">
    <subcellularLocation>
        <location evidence="7">Cytoplasm</location>
    </subcellularLocation>
</comment>
<dbReference type="SUPFAM" id="SSF53800">
    <property type="entry name" value="Chelatase"/>
    <property type="match status" value="1"/>
</dbReference>
<evidence type="ECO:0000256" key="5">
    <source>
        <dbReference type="ARBA" id="ARBA00023244"/>
    </source>
</evidence>
<evidence type="ECO:0000256" key="3">
    <source>
        <dbReference type="ARBA" id="ARBA00023133"/>
    </source>
</evidence>
<dbReference type="InterPro" id="IPR033644">
    <property type="entry name" value="Ferrochelatase_C"/>
</dbReference>
<sequence length="345" mass="39717">MGSKKGKKGILLVNLGTPDSPNTSDVRRYLREFLMDKRVIDISALGRWMLVNLIIAPFRAPKSAKVYQQLWEERGSPLLFYGEDVTKMLQKELGENYVVSLGMRYQNPSLEKALQVLQAKQVNEILVIPMFPQYASATTGSVIDKVMEITKDWQNIPSIKFVSHFLDEPLFINAFAEIGEKYLKEMDFDHVLFSYHGIPERQIKKAAVDNYCQLNEKCCATYHKKNQFCYRAQCFETSRLLAKELSIPEEKYTVAFQSRLGKDPWIQPYTDDVIKELPKQDKKKVLAYSPAFIADCLETTIEVGEEFKEIFEEAGGEHWQLVESLNDHPLWVACLKEIISKNTSH</sequence>
<evidence type="ECO:0000256" key="7">
    <source>
        <dbReference type="HAMAP-Rule" id="MF_00323"/>
    </source>
</evidence>
<keyword evidence="10" id="KW-1185">Reference proteome</keyword>
<accession>A0ABT8KUB9</accession>
<dbReference type="Proteomes" id="UP001172082">
    <property type="component" value="Unassembled WGS sequence"/>
</dbReference>
<organism evidence="9 10">
    <name type="scientific">Splendidivirga corallicola</name>
    <dbReference type="NCBI Taxonomy" id="3051826"/>
    <lineage>
        <taxon>Bacteria</taxon>
        <taxon>Pseudomonadati</taxon>
        <taxon>Bacteroidota</taxon>
        <taxon>Cytophagia</taxon>
        <taxon>Cytophagales</taxon>
        <taxon>Splendidivirgaceae</taxon>
        <taxon>Splendidivirga</taxon>
    </lineage>
</organism>
<keyword evidence="2 7" id="KW-0408">Iron</keyword>